<dbReference type="Proteomes" id="UP000667650">
    <property type="component" value="Unassembled WGS sequence"/>
</dbReference>
<comment type="caution">
    <text evidence="2">The sequence shown here is derived from an EMBL/GenBank/DDBJ whole genome shotgun (WGS) entry which is preliminary data.</text>
</comment>
<dbReference type="PROSITE" id="PS51257">
    <property type="entry name" value="PROKAR_LIPOPROTEIN"/>
    <property type="match status" value="1"/>
</dbReference>
<feature type="compositionally biased region" description="Acidic residues" evidence="1">
    <location>
        <begin position="160"/>
        <end position="169"/>
    </location>
</feature>
<evidence type="ECO:0000313" key="2">
    <source>
        <dbReference type="EMBL" id="NAY91943.1"/>
    </source>
</evidence>
<feature type="region of interest" description="Disordered" evidence="1">
    <location>
        <begin position="134"/>
        <end position="191"/>
    </location>
</feature>
<dbReference type="EMBL" id="JAAABI010000002">
    <property type="protein sequence ID" value="NAY91943.1"/>
    <property type="molecule type" value="Genomic_DNA"/>
</dbReference>
<evidence type="ECO:0000256" key="1">
    <source>
        <dbReference type="SAM" id="MobiDB-lite"/>
    </source>
</evidence>
<sequence>MKFYGSLKASALVGALFLLSISCEEELDTIGEGVIGGEPFTTGKEVYDVFSFNKSVSAVQTNRLPLYQLGTFNDPIYGQRKASIVTQVLLSTSNPTFGNLTQANEDAADTDGVDATIPENETVKEVFLYIPFQQPPSSLQDSDGDGVPNEFDNDSSNPNSDEDGDGVSDNDERLLGSDPFDPNEDGTGDDFVANTFQRTFDLDSIYGDRSQTFNLMVSQSTFFLRDLDPNTNFEEAQTYFSNQDFSSFIGMELFNGEVSIDNKELLFFAEDDPDTEDVNESLTVVENRLNPGIRVPLNAAFFQENILDKEGQPELLSQNNFRDFFRGIHLTGASDSEELMFLLDLTQANITITYEYQDYNEANETVETSERDFVLNLIQIAQNGGLIGNAVNTIANDPFSPDIVSALDTEENASRIYVKGGGTLTEVRLFDELENGGTEIINQIKQNNWIINEANLVFYVDQNTLGGNVIEPPRLYLYNAETNQVIFNPATENDIVDEPLGRFLNYDGILEQENNLGTKYTIRITEHINNIVVRDSANARLALTLTSDIRNGFVFESLGVGDSRIDIPVMSSISPLGTVLFGSNVDAANEDKKLKLEIFYTEAN</sequence>
<protein>
    <submittedName>
        <fullName evidence="2">DUF4270 family protein</fullName>
    </submittedName>
</protein>
<organism evidence="2 3">
    <name type="scientific">Flagellimonas ochracea</name>
    <dbReference type="NCBI Taxonomy" id="2696472"/>
    <lineage>
        <taxon>Bacteria</taxon>
        <taxon>Pseudomonadati</taxon>
        <taxon>Bacteroidota</taxon>
        <taxon>Flavobacteriia</taxon>
        <taxon>Flavobacteriales</taxon>
        <taxon>Flavobacteriaceae</taxon>
        <taxon>Flagellimonas</taxon>
    </lineage>
</organism>
<name>A0A964WXL8_9FLAO</name>
<keyword evidence="3" id="KW-1185">Reference proteome</keyword>
<evidence type="ECO:0000313" key="3">
    <source>
        <dbReference type="Proteomes" id="UP000667650"/>
    </source>
</evidence>
<dbReference type="Pfam" id="PF14092">
    <property type="entry name" value="DUF4270"/>
    <property type="match status" value="1"/>
</dbReference>
<proteinExistence type="predicted"/>
<dbReference type="AlphaFoldDB" id="A0A964WXL8"/>
<reference evidence="2" key="1">
    <citation type="submission" date="2020-01" db="EMBL/GenBank/DDBJ databases">
        <title>Muricauda ochracea sp. nov., isolated from a tidal flat of Garorim bay in Korea.</title>
        <authorList>
            <person name="Kim D."/>
            <person name="Yoo Y."/>
            <person name="Kim J.-J."/>
        </authorList>
    </citation>
    <scope>NUCLEOTIDE SEQUENCE</scope>
    <source>
        <strain evidence="2">JGD-17</strain>
    </source>
</reference>
<gene>
    <name evidence="2" type="ORF">GTQ34_08435</name>
</gene>
<dbReference type="RefSeq" id="WP_166523338.1">
    <property type="nucleotide sequence ID" value="NZ_JAAABI010000002.1"/>
</dbReference>
<accession>A0A964WXL8</accession>
<dbReference type="InterPro" id="IPR025366">
    <property type="entry name" value="DUF4270"/>
</dbReference>
<feature type="compositionally biased region" description="Low complexity" evidence="1">
    <location>
        <begin position="148"/>
        <end position="159"/>
    </location>
</feature>